<dbReference type="EMBL" id="AFAR01000216">
    <property type="protein sequence ID" value="EGF25674.1"/>
    <property type="molecule type" value="Genomic_DNA"/>
</dbReference>
<evidence type="ECO:0000313" key="1">
    <source>
        <dbReference type="EMBL" id="EGF25674.1"/>
    </source>
</evidence>
<reference evidence="1 2" key="1">
    <citation type="journal article" date="2013" name="Mar. Genomics">
        <title>Expression of sulfatases in Rhodopirellula baltica and the diversity of sulfatases in the genus Rhodopirellula.</title>
        <authorList>
            <person name="Wegner C.E."/>
            <person name="Richter-Heitmann T."/>
            <person name="Klindworth A."/>
            <person name="Klockow C."/>
            <person name="Richter M."/>
            <person name="Achstetter T."/>
            <person name="Glockner F.O."/>
            <person name="Harder J."/>
        </authorList>
    </citation>
    <scope>NUCLEOTIDE SEQUENCE [LARGE SCALE GENOMIC DNA]</scope>
    <source>
        <strain evidence="1 2">WH47</strain>
    </source>
</reference>
<comment type="caution">
    <text evidence="1">The sequence shown here is derived from an EMBL/GenBank/DDBJ whole genome shotgun (WGS) entry which is preliminary data.</text>
</comment>
<protein>
    <submittedName>
        <fullName evidence="1">Uncharacterized protein</fullName>
    </submittedName>
</protein>
<dbReference type="PATRIC" id="fig|991778.3.peg.4674"/>
<accession>F2AXG1</accession>
<sequence length="50" mass="5445">MTALRAGKTGKNAFSLDDIESASEHRFVTVGGVNETLRSTIDRSRESIYG</sequence>
<dbReference type="AlphaFoldDB" id="F2AXG1"/>
<evidence type="ECO:0000313" key="2">
    <source>
        <dbReference type="Proteomes" id="UP000006222"/>
    </source>
</evidence>
<gene>
    <name evidence="1" type="ORF">RBWH47_01869</name>
</gene>
<organism evidence="1 2">
    <name type="scientific">Rhodopirellula baltica WH47</name>
    <dbReference type="NCBI Taxonomy" id="991778"/>
    <lineage>
        <taxon>Bacteria</taxon>
        <taxon>Pseudomonadati</taxon>
        <taxon>Planctomycetota</taxon>
        <taxon>Planctomycetia</taxon>
        <taxon>Pirellulales</taxon>
        <taxon>Pirellulaceae</taxon>
        <taxon>Rhodopirellula</taxon>
    </lineage>
</organism>
<name>F2AXG1_RHOBT</name>
<dbReference type="Proteomes" id="UP000006222">
    <property type="component" value="Unassembled WGS sequence"/>
</dbReference>
<proteinExistence type="predicted"/>